<comment type="caution">
    <text evidence="2">The sequence shown here is derived from an EMBL/GenBank/DDBJ whole genome shotgun (WGS) entry which is preliminary data.</text>
</comment>
<feature type="transmembrane region" description="Helical" evidence="1">
    <location>
        <begin position="28"/>
        <end position="47"/>
    </location>
</feature>
<protein>
    <submittedName>
        <fullName evidence="2">Uncharacterized protein</fullName>
    </submittedName>
</protein>
<feature type="transmembrane region" description="Helical" evidence="1">
    <location>
        <begin position="83"/>
        <end position="106"/>
    </location>
</feature>
<dbReference type="AlphaFoldDB" id="A0AAV0H6I2"/>
<keyword evidence="1" id="KW-0812">Transmembrane</keyword>
<proteinExistence type="predicted"/>
<sequence length="110" mass="12119">MYIIDYAGDHSLERVYATEQLAFQPSNIGFVTFIPKVFFGVLASRSSGPEGLNSHVNEVLGLMAEPAILIFLMYNSLWLPDWVPASCIALAAYLIVNTLTTTYLLASRST</sequence>
<reference evidence="2" key="1">
    <citation type="submission" date="2022-08" db="EMBL/GenBank/DDBJ databases">
        <authorList>
            <person name="Gutierrez-Valencia J."/>
        </authorList>
    </citation>
    <scope>NUCLEOTIDE SEQUENCE</scope>
</reference>
<evidence type="ECO:0000313" key="3">
    <source>
        <dbReference type="Proteomes" id="UP001154282"/>
    </source>
</evidence>
<evidence type="ECO:0000313" key="2">
    <source>
        <dbReference type="EMBL" id="CAI0380482.1"/>
    </source>
</evidence>
<dbReference type="EMBL" id="CAMGYJ010000002">
    <property type="protein sequence ID" value="CAI0380482.1"/>
    <property type="molecule type" value="Genomic_DNA"/>
</dbReference>
<name>A0AAV0H6I2_9ROSI</name>
<keyword evidence="1" id="KW-1133">Transmembrane helix</keyword>
<gene>
    <name evidence="2" type="ORF">LITE_LOCUS2694</name>
</gene>
<organism evidence="2 3">
    <name type="scientific">Linum tenue</name>
    <dbReference type="NCBI Taxonomy" id="586396"/>
    <lineage>
        <taxon>Eukaryota</taxon>
        <taxon>Viridiplantae</taxon>
        <taxon>Streptophyta</taxon>
        <taxon>Embryophyta</taxon>
        <taxon>Tracheophyta</taxon>
        <taxon>Spermatophyta</taxon>
        <taxon>Magnoliopsida</taxon>
        <taxon>eudicotyledons</taxon>
        <taxon>Gunneridae</taxon>
        <taxon>Pentapetalae</taxon>
        <taxon>rosids</taxon>
        <taxon>fabids</taxon>
        <taxon>Malpighiales</taxon>
        <taxon>Linaceae</taxon>
        <taxon>Linum</taxon>
    </lineage>
</organism>
<dbReference type="Proteomes" id="UP001154282">
    <property type="component" value="Unassembled WGS sequence"/>
</dbReference>
<keyword evidence="1" id="KW-0472">Membrane</keyword>
<evidence type="ECO:0000256" key="1">
    <source>
        <dbReference type="SAM" id="Phobius"/>
    </source>
</evidence>
<accession>A0AAV0H6I2</accession>
<keyword evidence="3" id="KW-1185">Reference proteome</keyword>